<feature type="region of interest" description="Disordered" evidence="1">
    <location>
        <begin position="1"/>
        <end position="25"/>
    </location>
</feature>
<dbReference type="EMBL" id="JMCC02000119">
    <property type="protein sequence ID" value="KIG12770.1"/>
    <property type="molecule type" value="Genomic_DNA"/>
</dbReference>
<evidence type="ECO:0000256" key="1">
    <source>
        <dbReference type="SAM" id="MobiDB-lite"/>
    </source>
</evidence>
<comment type="caution">
    <text evidence="2">The sequence shown here is derived from an EMBL/GenBank/DDBJ whole genome shotgun (WGS) entry which is preliminary data.</text>
</comment>
<dbReference type="AlphaFoldDB" id="A0A0C2CT39"/>
<gene>
    <name evidence="2" type="ORF">DB30_01031</name>
</gene>
<sequence>MPPPGGRPPPPGTPPPSSAPQAGEDRPLYLFFEGNWYTVDQEQFVIGRGSKFSDLPIKDANI</sequence>
<evidence type="ECO:0000313" key="2">
    <source>
        <dbReference type="EMBL" id="KIG12770.1"/>
    </source>
</evidence>
<organism evidence="2 3">
    <name type="scientific">Enhygromyxa salina</name>
    <dbReference type="NCBI Taxonomy" id="215803"/>
    <lineage>
        <taxon>Bacteria</taxon>
        <taxon>Pseudomonadati</taxon>
        <taxon>Myxococcota</taxon>
        <taxon>Polyangia</taxon>
        <taxon>Nannocystales</taxon>
        <taxon>Nannocystaceae</taxon>
        <taxon>Enhygromyxa</taxon>
    </lineage>
</organism>
<accession>A0A0C2CT39</accession>
<name>A0A0C2CT39_9BACT</name>
<reference evidence="2 3" key="1">
    <citation type="submission" date="2014-12" db="EMBL/GenBank/DDBJ databases">
        <title>Genome assembly of Enhygromyxa salina DSM 15201.</title>
        <authorList>
            <person name="Sharma G."/>
            <person name="Subramanian S."/>
        </authorList>
    </citation>
    <scope>NUCLEOTIDE SEQUENCE [LARGE SCALE GENOMIC DNA]</scope>
    <source>
        <strain evidence="2 3">DSM 15201</strain>
    </source>
</reference>
<evidence type="ECO:0000313" key="3">
    <source>
        <dbReference type="Proteomes" id="UP000031599"/>
    </source>
</evidence>
<protein>
    <submittedName>
        <fullName evidence="2">Uncharacterized protein</fullName>
    </submittedName>
</protein>
<proteinExistence type="predicted"/>
<dbReference type="Proteomes" id="UP000031599">
    <property type="component" value="Unassembled WGS sequence"/>
</dbReference>
<feature type="compositionally biased region" description="Pro residues" evidence="1">
    <location>
        <begin position="1"/>
        <end position="18"/>
    </location>
</feature>